<evidence type="ECO:0000256" key="1">
    <source>
        <dbReference type="ARBA" id="ARBA00022723"/>
    </source>
</evidence>
<keyword evidence="1 5" id="KW-0479">Metal-binding</keyword>
<keyword evidence="2 5" id="KW-0863">Zinc-finger</keyword>
<organism evidence="9 10">
    <name type="scientific">Drosophila rubida</name>
    <dbReference type="NCBI Taxonomy" id="30044"/>
    <lineage>
        <taxon>Eukaryota</taxon>
        <taxon>Metazoa</taxon>
        <taxon>Ecdysozoa</taxon>
        <taxon>Arthropoda</taxon>
        <taxon>Hexapoda</taxon>
        <taxon>Insecta</taxon>
        <taxon>Pterygota</taxon>
        <taxon>Neoptera</taxon>
        <taxon>Endopterygota</taxon>
        <taxon>Diptera</taxon>
        <taxon>Brachycera</taxon>
        <taxon>Muscomorpha</taxon>
        <taxon>Ephydroidea</taxon>
        <taxon>Drosophilidae</taxon>
        <taxon>Drosophila</taxon>
    </lineage>
</organism>
<dbReference type="AlphaFoldDB" id="A0AAD4PLJ1"/>
<dbReference type="PROSITE" id="PS50089">
    <property type="entry name" value="ZF_RING_2"/>
    <property type="match status" value="1"/>
</dbReference>
<evidence type="ECO:0000313" key="10">
    <source>
        <dbReference type="Proteomes" id="UP001200034"/>
    </source>
</evidence>
<protein>
    <recommendedName>
        <fullName evidence="11">Cysteine and histidine-rich protein 1 homolog</fullName>
    </recommendedName>
</protein>
<evidence type="ECO:0000256" key="2">
    <source>
        <dbReference type="ARBA" id="ARBA00022771"/>
    </source>
</evidence>
<dbReference type="GO" id="GO:0005634">
    <property type="term" value="C:nucleus"/>
    <property type="evidence" value="ECO:0007669"/>
    <property type="project" value="TreeGrafter"/>
</dbReference>
<evidence type="ECO:0000259" key="7">
    <source>
        <dbReference type="PROSITE" id="PS50089"/>
    </source>
</evidence>
<dbReference type="SUPFAM" id="SSF57850">
    <property type="entry name" value="RING/U-box"/>
    <property type="match status" value="1"/>
</dbReference>
<proteinExistence type="inferred from homology"/>
<dbReference type="PANTHER" id="PTHR23059:SF4">
    <property type="entry name" value="ZINC FINGER TRAF-TYPE-CONTAINING PROTEIN 1"/>
    <property type="match status" value="1"/>
</dbReference>
<reference evidence="9" key="1">
    <citation type="journal article" date="2021" name="Mol. Ecol. Resour.">
        <title>Phylogenomic analyses of the genus Drosophila reveals genomic signals of climate adaptation.</title>
        <authorList>
            <person name="Li F."/>
            <person name="Rane R.V."/>
            <person name="Luria V."/>
            <person name="Xiong Z."/>
            <person name="Chen J."/>
            <person name="Li Z."/>
            <person name="Catullo R.A."/>
            <person name="Griffin P.C."/>
            <person name="Schiffer M."/>
            <person name="Pearce S."/>
            <person name="Lee S.F."/>
            <person name="McElroy K."/>
            <person name="Stocker A."/>
            <person name="Shirriffs J."/>
            <person name="Cockerell F."/>
            <person name="Coppin C."/>
            <person name="Sgro C.M."/>
            <person name="Karger A."/>
            <person name="Cain J.W."/>
            <person name="Weber J.A."/>
            <person name="Santpere G."/>
            <person name="Kirschner M.W."/>
            <person name="Hoffmann A.A."/>
            <person name="Oakeshott J.G."/>
            <person name="Zhang G."/>
        </authorList>
    </citation>
    <scope>NUCLEOTIDE SEQUENCE</scope>
    <source>
        <strain evidence="9">BGI-SZ-2011g</strain>
    </source>
</reference>
<dbReference type="Proteomes" id="UP001200034">
    <property type="component" value="Unassembled WGS sequence"/>
</dbReference>
<comment type="similarity">
    <text evidence="4">Belongs to the ZFTRAF1 family.</text>
</comment>
<evidence type="ECO:0000313" key="9">
    <source>
        <dbReference type="EMBL" id="KAH8372184.1"/>
    </source>
</evidence>
<feature type="domain" description="RING-type" evidence="7">
    <location>
        <begin position="64"/>
        <end position="110"/>
    </location>
</feature>
<evidence type="ECO:0000256" key="4">
    <source>
        <dbReference type="ARBA" id="ARBA00034319"/>
    </source>
</evidence>
<evidence type="ECO:0008006" key="11">
    <source>
        <dbReference type="Google" id="ProtNLM"/>
    </source>
</evidence>
<dbReference type="InterPro" id="IPR039338">
    <property type="entry name" value="ZFTRAF1"/>
</dbReference>
<keyword evidence="3 5" id="KW-0862">Zinc</keyword>
<evidence type="ECO:0000256" key="6">
    <source>
        <dbReference type="SAM" id="MobiDB-lite"/>
    </source>
</evidence>
<dbReference type="EMBL" id="JAJJHW010002585">
    <property type="protein sequence ID" value="KAH8372184.1"/>
    <property type="molecule type" value="Genomic_DNA"/>
</dbReference>
<evidence type="ECO:0000256" key="3">
    <source>
        <dbReference type="ARBA" id="ARBA00022833"/>
    </source>
</evidence>
<dbReference type="InterPro" id="IPR001841">
    <property type="entry name" value="Znf_RING"/>
</dbReference>
<evidence type="ECO:0000259" key="8">
    <source>
        <dbReference type="PROSITE" id="PS50145"/>
    </source>
</evidence>
<feature type="zinc finger region" description="TRAF-type" evidence="5">
    <location>
        <begin position="135"/>
        <end position="170"/>
    </location>
</feature>
<dbReference type="InterPro" id="IPR001293">
    <property type="entry name" value="Znf_TRAF"/>
</dbReference>
<comment type="caution">
    <text evidence="9">The sequence shown here is derived from an EMBL/GenBank/DDBJ whole genome shotgun (WGS) entry which is preliminary data.</text>
</comment>
<accession>A0AAD4PLJ1</accession>
<feature type="domain" description="TRAF-type" evidence="8">
    <location>
        <begin position="135"/>
        <end position="170"/>
    </location>
</feature>
<gene>
    <name evidence="9" type="ORF">KR093_010495</name>
</gene>
<dbReference type="InterPro" id="IPR013083">
    <property type="entry name" value="Znf_RING/FYVE/PHD"/>
</dbReference>
<dbReference type="PANTHER" id="PTHR23059">
    <property type="entry name" value="CYSTEINE AND HISTIDINE-RICH PROTEIN 1"/>
    <property type="match status" value="1"/>
</dbReference>
<evidence type="ECO:0000256" key="5">
    <source>
        <dbReference type="PROSITE-ProRule" id="PRU00207"/>
    </source>
</evidence>
<keyword evidence="10" id="KW-1185">Reference proteome</keyword>
<dbReference type="PROSITE" id="PS50145">
    <property type="entry name" value="ZF_TRAF"/>
    <property type="match status" value="1"/>
</dbReference>
<name>A0AAD4PLJ1_9MUSC</name>
<dbReference type="GO" id="GO:0008270">
    <property type="term" value="F:zinc ion binding"/>
    <property type="evidence" value="ECO:0007669"/>
    <property type="project" value="UniProtKB-KW"/>
</dbReference>
<feature type="region of interest" description="Disordered" evidence="6">
    <location>
        <begin position="1"/>
        <end position="48"/>
    </location>
</feature>
<sequence length="359" mass="41624">MSEMERNGMLPPKRRRLDHNEPSTGTPETPGDQQAEPDPGGAGDAPRVSTDLELGERLRKVMLCTVCLELPHPDENYQCTLGHILCEDCATRLLAQAAMKQLTACCPHCRTPISWKEMCKNLAVGQTLWELPKCCPECELQMDYKLLEHHLKSECSKRWVKCQYRCLGCRWEGCRAESAAHEAHCKHLAMSSDQILSELQQMDAQQQMAAHAMHVCYRQLSAQRIFSEDLELRWQPMSTRHNSEWKFHASTIYVFEHTWAVRSKLRVNTETEADNCLSYSLKLLTTPTGPIRVKYFITLPALYVRHKQMRDVQHQLNENVFRVAGQKSEFWQLQMRCPMAIYRILAMPCIRLRIWMLLH</sequence>
<dbReference type="Gene3D" id="3.30.40.10">
    <property type="entry name" value="Zinc/RING finger domain, C3HC4 (zinc finger)"/>
    <property type="match status" value="1"/>
</dbReference>